<evidence type="ECO:0000313" key="3">
    <source>
        <dbReference type="EMBL" id="CEK79758.1"/>
    </source>
</evidence>
<keyword evidence="2" id="KW-0812">Transmembrane</keyword>
<evidence type="ECO:0000256" key="1">
    <source>
        <dbReference type="SAM" id="Coils"/>
    </source>
</evidence>
<feature type="non-terminal residue" evidence="3">
    <location>
        <position position="1"/>
    </location>
</feature>
<protein>
    <submittedName>
        <fullName evidence="3">Uncharacterized protein</fullName>
    </submittedName>
</protein>
<evidence type="ECO:0000256" key="2">
    <source>
        <dbReference type="SAM" id="Phobius"/>
    </source>
</evidence>
<feature type="coiled-coil region" evidence="1">
    <location>
        <begin position="14"/>
        <end position="55"/>
    </location>
</feature>
<proteinExistence type="predicted"/>
<gene>
    <name evidence="3" type="primary">ORF117281</name>
</gene>
<feature type="transmembrane region" description="Helical" evidence="2">
    <location>
        <begin position="58"/>
        <end position="79"/>
    </location>
</feature>
<keyword evidence="2" id="KW-0472">Membrane</keyword>
<sequence length="90" mass="9905">STASISSSLLNSQLDDANKELSELRCICQEKSQLIGNLQKQITDMNSNYHSLQTKTRMVSLVSSIPLLMLLFAVLMVIYPTLEAITASLS</sequence>
<reference evidence="3" key="1">
    <citation type="submission" date="2014-12" db="EMBL/GenBank/DDBJ databases">
        <title>Insight into the proteome of Arion vulgaris.</title>
        <authorList>
            <person name="Aradska J."/>
            <person name="Bulat T."/>
            <person name="Smidak R."/>
            <person name="Sarate P."/>
            <person name="Gangsoo J."/>
            <person name="Sialana F."/>
            <person name="Bilban M."/>
            <person name="Lubec G."/>
        </authorList>
    </citation>
    <scope>NUCLEOTIDE SEQUENCE</scope>
    <source>
        <tissue evidence="3">Skin</tissue>
    </source>
</reference>
<dbReference type="AlphaFoldDB" id="A0A0B7AG38"/>
<keyword evidence="1" id="KW-0175">Coiled coil</keyword>
<keyword evidence="2" id="KW-1133">Transmembrane helix</keyword>
<accession>A0A0B7AG38</accession>
<dbReference type="EMBL" id="HACG01032893">
    <property type="protein sequence ID" value="CEK79758.1"/>
    <property type="molecule type" value="Transcribed_RNA"/>
</dbReference>
<name>A0A0B7AG38_9EUPU</name>
<organism evidence="3">
    <name type="scientific">Arion vulgaris</name>
    <dbReference type="NCBI Taxonomy" id="1028688"/>
    <lineage>
        <taxon>Eukaryota</taxon>
        <taxon>Metazoa</taxon>
        <taxon>Spiralia</taxon>
        <taxon>Lophotrochozoa</taxon>
        <taxon>Mollusca</taxon>
        <taxon>Gastropoda</taxon>
        <taxon>Heterobranchia</taxon>
        <taxon>Euthyneura</taxon>
        <taxon>Panpulmonata</taxon>
        <taxon>Eupulmonata</taxon>
        <taxon>Stylommatophora</taxon>
        <taxon>Helicina</taxon>
        <taxon>Arionoidea</taxon>
        <taxon>Arionidae</taxon>
        <taxon>Arion</taxon>
    </lineage>
</organism>